<dbReference type="GeneID" id="7329954"/>
<proteinExistence type="predicted"/>
<feature type="signal peptide" evidence="1">
    <location>
        <begin position="1"/>
        <end position="23"/>
    </location>
</feature>
<organism evidence="2 3">
    <name type="scientific">Caulobacter vibrioides (strain NA1000 / CB15N)</name>
    <name type="common">Caulobacter crescentus</name>
    <dbReference type="NCBI Taxonomy" id="565050"/>
    <lineage>
        <taxon>Bacteria</taxon>
        <taxon>Pseudomonadati</taxon>
        <taxon>Pseudomonadota</taxon>
        <taxon>Alphaproteobacteria</taxon>
        <taxon>Caulobacterales</taxon>
        <taxon>Caulobacteraceae</taxon>
        <taxon>Caulobacter</taxon>
    </lineage>
</organism>
<feature type="chain" id="PRO_5002605674" evidence="1">
    <location>
        <begin position="24"/>
        <end position="58"/>
    </location>
</feature>
<protein>
    <submittedName>
        <fullName evidence="2">Uncharacterized protein</fullName>
    </submittedName>
</protein>
<evidence type="ECO:0000313" key="2">
    <source>
        <dbReference type="EMBL" id="ACL94378.1"/>
    </source>
</evidence>
<keyword evidence="1" id="KW-0732">Signal</keyword>
<gene>
    <name evidence="2" type="ordered locus">CCNA_00913</name>
</gene>
<sequence>MAFKFRAAALGALMLVAAGAAQAAVTPAPVGQPLARFDKLKPASPAPDGSVWVKTLLW</sequence>
<reference evidence="2 3" key="1">
    <citation type="journal article" date="2010" name="J. Bacteriol.">
        <title>The genetic basis of laboratory adaptation in Caulobacter crescentus.</title>
        <authorList>
            <person name="Marks M.E."/>
            <person name="Castro-Rojas C.M."/>
            <person name="Teiling C."/>
            <person name="Du L."/>
            <person name="Kapatral V."/>
            <person name="Walunas T.L."/>
            <person name="Crosson S."/>
        </authorList>
    </citation>
    <scope>NUCLEOTIDE SEQUENCE [LARGE SCALE GENOMIC DNA]</scope>
    <source>
        <strain evidence="3">NA1000 / CB15N</strain>
    </source>
</reference>
<dbReference type="PATRIC" id="fig|565050.3.peg.900"/>
<dbReference type="KEGG" id="ccs:CCNA_00913"/>
<dbReference type="HOGENOM" id="CLU_2970991_0_0_5"/>
<accession>A0A0H3C4X4</accession>
<evidence type="ECO:0000256" key="1">
    <source>
        <dbReference type="SAM" id="SignalP"/>
    </source>
</evidence>
<evidence type="ECO:0000313" key="3">
    <source>
        <dbReference type="Proteomes" id="UP000001364"/>
    </source>
</evidence>
<dbReference type="Proteomes" id="UP000001364">
    <property type="component" value="Chromosome"/>
</dbReference>
<dbReference type="AlphaFoldDB" id="A0A0H3C4X4"/>
<keyword evidence="3" id="KW-1185">Reference proteome</keyword>
<dbReference type="RefSeq" id="YP_002516286.1">
    <property type="nucleotide sequence ID" value="NC_011916.1"/>
</dbReference>
<dbReference type="EMBL" id="CP001340">
    <property type="protein sequence ID" value="ACL94378.1"/>
    <property type="molecule type" value="Genomic_DNA"/>
</dbReference>
<name>A0A0H3C4X4_CAUVN</name>
<dbReference type="RefSeq" id="WP_010918755.1">
    <property type="nucleotide sequence ID" value="NC_011916.1"/>
</dbReference>